<name>A0ABT1G5H8_9GAMM</name>
<protein>
    <submittedName>
        <fullName evidence="1">Uncharacterized protein</fullName>
    </submittedName>
</protein>
<evidence type="ECO:0000313" key="2">
    <source>
        <dbReference type="Proteomes" id="UP001523550"/>
    </source>
</evidence>
<dbReference type="Pfam" id="PF11225">
    <property type="entry name" value="DUF3024"/>
    <property type="match status" value="1"/>
</dbReference>
<dbReference type="EMBL" id="JALJYF010000001">
    <property type="protein sequence ID" value="MCP1726554.1"/>
    <property type="molecule type" value="Genomic_DNA"/>
</dbReference>
<dbReference type="Proteomes" id="UP001523550">
    <property type="component" value="Unassembled WGS sequence"/>
</dbReference>
<sequence length="90" mass="10713">MDRKRPPPHIRPKLDLGYRIEGQSLELFEIRPFWADPSQIMESAVAKATYVKRTGRWKVYWQRADFKWHRYDPDPEVGSIEDVLKVVEAD</sequence>
<gene>
    <name evidence="1" type="ORF">J2T60_000519</name>
</gene>
<evidence type="ECO:0000313" key="1">
    <source>
        <dbReference type="EMBL" id="MCP1726554.1"/>
    </source>
</evidence>
<dbReference type="InterPro" id="IPR021388">
    <property type="entry name" value="DUF3024"/>
</dbReference>
<organism evidence="1 2">
    <name type="scientific">Natronospira proteinivora</name>
    <dbReference type="NCBI Taxonomy" id="1807133"/>
    <lineage>
        <taxon>Bacteria</taxon>
        <taxon>Pseudomonadati</taxon>
        <taxon>Pseudomonadota</taxon>
        <taxon>Gammaproteobacteria</taxon>
        <taxon>Natronospirales</taxon>
        <taxon>Natronospiraceae</taxon>
        <taxon>Natronospira</taxon>
    </lineage>
</organism>
<comment type="caution">
    <text evidence="1">The sequence shown here is derived from an EMBL/GenBank/DDBJ whole genome shotgun (WGS) entry which is preliminary data.</text>
</comment>
<accession>A0ABT1G5H8</accession>
<reference evidence="1 2" key="1">
    <citation type="submission" date="2022-03" db="EMBL/GenBank/DDBJ databases">
        <title>Genomic Encyclopedia of Type Strains, Phase III (KMG-III): the genomes of soil and plant-associated and newly described type strains.</title>
        <authorList>
            <person name="Whitman W."/>
        </authorList>
    </citation>
    <scope>NUCLEOTIDE SEQUENCE [LARGE SCALE GENOMIC DNA]</scope>
    <source>
        <strain evidence="1 2">BSker1</strain>
    </source>
</reference>
<proteinExistence type="predicted"/>
<keyword evidence="2" id="KW-1185">Reference proteome</keyword>